<dbReference type="PANTHER" id="PTHR23098">
    <property type="entry name" value="AGAP001331-PA-RELATED"/>
    <property type="match status" value="1"/>
</dbReference>
<organism evidence="8 9">
    <name type="scientific">Ceutorhynchus assimilis</name>
    <name type="common">cabbage seed weevil</name>
    <dbReference type="NCBI Taxonomy" id="467358"/>
    <lineage>
        <taxon>Eukaryota</taxon>
        <taxon>Metazoa</taxon>
        <taxon>Ecdysozoa</taxon>
        <taxon>Arthropoda</taxon>
        <taxon>Hexapoda</taxon>
        <taxon>Insecta</taxon>
        <taxon>Pterygota</taxon>
        <taxon>Neoptera</taxon>
        <taxon>Endopterygota</taxon>
        <taxon>Coleoptera</taxon>
        <taxon>Polyphaga</taxon>
        <taxon>Cucujiformia</taxon>
        <taxon>Curculionidae</taxon>
        <taxon>Ceutorhynchinae</taxon>
        <taxon>Ceutorhynchus</taxon>
    </lineage>
</organism>
<protein>
    <recommendedName>
        <fullName evidence="2">Regulatory protein zeste</fullName>
    </recommendedName>
</protein>
<evidence type="ECO:0000313" key="8">
    <source>
        <dbReference type="EMBL" id="CAG9771560.1"/>
    </source>
</evidence>
<name>A0A9N9MU55_9CUCU</name>
<evidence type="ECO:0000256" key="5">
    <source>
        <dbReference type="ARBA" id="ARBA00025466"/>
    </source>
</evidence>
<comment type="function">
    <text evidence="5">Involved in transvection phenomena (= synapsis-dependent gene expression), where the synaptic pairing of chromosomes carrying genes with which zeste interacts influences the expression of these genes. Zeste binds to DNA and stimulates transcription from a nearby promoter.</text>
</comment>
<keyword evidence="3" id="KW-0805">Transcription regulation</keyword>
<keyword evidence="4" id="KW-0804">Transcription</keyword>
<evidence type="ECO:0000256" key="2">
    <source>
        <dbReference type="ARBA" id="ARBA00016807"/>
    </source>
</evidence>
<feature type="domain" description="Myb/SANT-like DNA-binding" evidence="7">
    <location>
        <begin position="13"/>
        <end position="82"/>
    </location>
</feature>
<proteinExistence type="predicted"/>
<dbReference type="Pfam" id="PF13873">
    <property type="entry name" value="Myb_DNA-bind_5"/>
    <property type="match status" value="1"/>
</dbReference>
<comment type="subunit">
    <text evidence="1">Self-associates forming complexes of several hundred monomers.</text>
</comment>
<dbReference type="EMBL" id="OU892283">
    <property type="protein sequence ID" value="CAG9771560.1"/>
    <property type="molecule type" value="Genomic_DNA"/>
</dbReference>
<evidence type="ECO:0000256" key="6">
    <source>
        <dbReference type="SAM" id="MobiDB-lite"/>
    </source>
</evidence>
<reference evidence="8" key="1">
    <citation type="submission" date="2022-01" db="EMBL/GenBank/DDBJ databases">
        <authorList>
            <person name="King R."/>
        </authorList>
    </citation>
    <scope>NUCLEOTIDE SEQUENCE</scope>
</reference>
<evidence type="ECO:0000256" key="3">
    <source>
        <dbReference type="ARBA" id="ARBA00023015"/>
    </source>
</evidence>
<gene>
    <name evidence="8" type="ORF">CEUTPL_LOCUS11991</name>
</gene>
<dbReference type="OrthoDB" id="7543230at2759"/>
<keyword evidence="9" id="KW-1185">Reference proteome</keyword>
<accession>A0A9N9MU55</accession>
<evidence type="ECO:0000313" key="9">
    <source>
        <dbReference type="Proteomes" id="UP001152799"/>
    </source>
</evidence>
<feature type="region of interest" description="Disordered" evidence="6">
    <location>
        <begin position="75"/>
        <end position="107"/>
    </location>
</feature>
<dbReference type="GO" id="GO:0005634">
    <property type="term" value="C:nucleus"/>
    <property type="evidence" value="ECO:0007669"/>
    <property type="project" value="TreeGrafter"/>
</dbReference>
<evidence type="ECO:0000256" key="4">
    <source>
        <dbReference type="ARBA" id="ARBA00023163"/>
    </source>
</evidence>
<sequence>MESGNKKSSGFVTKKQKELLVEFMNKHPDLLSRKFSNSFTWKDSRMLWEKAAAILNAVPGSVKNWEQWRKTWKDLQSRAKTKQGAFRKDLKRTGGGSRVPSPDLDPTEQAVLDTIPIVSIEGHNVLESDVVLFIDDENPSEATIKPELPLLLEFPFPTIALPSSSQDEYPVKSIPVPSTSQEKSTREIPTRISRKSAGKVLEHILGNAQKLGDIQERHYQTIEGIEERKAVALERLAAAKEQENTIRNRQASAMEKIAEILLSFISS</sequence>
<dbReference type="Proteomes" id="UP001152799">
    <property type="component" value="Chromosome 7"/>
</dbReference>
<dbReference type="AlphaFoldDB" id="A0A9N9MU55"/>
<feature type="region of interest" description="Disordered" evidence="6">
    <location>
        <begin position="167"/>
        <end position="189"/>
    </location>
</feature>
<dbReference type="PANTHER" id="PTHR23098:SF16">
    <property type="entry name" value="REGULATORY PROTEIN ZESTE"/>
    <property type="match status" value="1"/>
</dbReference>
<dbReference type="InterPro" id="IPR028002">
    <property type="entry name" value="Myb_DNA-bind_5"/>
</dbReference>
<evidence type="ECO:0000259" key="7">
    <source>
        <dbReference type="Pfam" id="PF13873"/>
    </source>
</evidence>
<evidence type="ECO:0000256" key="1">
    <source>
        <dbReference type="ARBA" id="ARBA00011764"/>
    </source>
</evidence>